<keyword evidence="3" id="KW-1185">Reference proteome</keyword>
<proteinExistence type="predicted"/>
<feature type="region of interest" description="Disordered" evidence="1">
    <location>
        <begin position="1"/>
        <end position="21"/>
    </location>
</feature>
<reference evidence="3" key="1">
    <citation type="journal article" date="2020" name="Genome Biol.">
        <title>Gamete binning: chromosome-level and haplotype-resolved genome assembly enabled by high-throughput single-cell sequencing of gamete genomes.</title>
        <authorList>
            <person name="Campoy J.A."/>
            <person name="Sun H."/>
            <person name="Goel M."/>
            <person name="Jiao W.-B."/>
            <person name="Folz-Donahue K."/>
            <person name="Wang N."/>
            <person name="Rubio M."/>
            <person name="Liu C."/>
            <person name="Kukat C."/>
            <person name="Ruiz D."/>
            <person name="Huettel B."/>
            <person name="Schneeberger K."/>
        </authorList>
    </citation>
    <scope>NUCLEOTIDE SEQUENCE [LARGE SCALE GENOMIC DNA]</scope>
    <source>
        <strain evidence="3">cv. Rojo Pasion</strain>
    </source>
</reference>
<gene>
    <name evidence="2" type="ORF">ORAREDHAP_LOCUS16978</name>
</gene>
<dbReference type="OrthoDB" id="1430637at2759"/>
<dbReference type="AlphaFoldDB" id="A0A6J5WNC3"/>
<protein>
    <submittedName>
        <fullName evidence="2">Uncharacterized protein</fullName>
    </submittedName>
</protein>
<accession>A0A6J5WNC3</accession>
<evidence type="ECO:0000256" key="1">
    <source>
        <dbReference type="SAM" id="MobiDB-lite"/>
    </source>
</evidence>
<evidence type="ECO:0000313" key="2">
    <source>
        <dbReference type="EMBL" id="CAB4301467.1"/>
    </source>
</evidence>
<evidence type="ECO:0000313" key="3">
    <source>
        <dbReference type="Proteomes" id="UP000507245"/>
    </source>
</evidence>
<name>A0A6J5WNC3_PRUAR</name>
<dbReference type="EMBL" id="CAEKKB010000002">
    <property type="protein sequence ID" value="CAB4301467.1"/>
    <property type="molecule type" value="Genomic_DNA"/>
</dbReference>
<organism evidence="2 3">
    <name type="scientific">Prunus armeniaca</name>
    <name type="common">Apricot</name>
    <name type="synonym">Armeniaca vulgaris</name>
    <dbReference type="NCBI Taxonomy" id="36596"/>
    <lineage>
        <taxon>Eukaryota</taxon>
        <taxon>Viridiplantae</taxon>
        <taxon>Streptophyta</taxon>
        <taxon>Embryophyta</taxon>
        <taxon>Tracheophyta</taxon>
        <taxon>Spermatophyta</taxon>
        <taxon>Magnoliopsida</taxon>
        <taxon>eudicotyledons</taxon>
        <taxon>Gunneridae</taxon>
        <taxon>Pentapetalae</taxon>
        <taxon>rosids</taxon>
        <taxon>fabids</taxon>
        <taxon>Rosales</taxon>
        <taxon>Rosaceae</taxon>
        <taxon>Amygdaloideae</taxon>
        <taxon>Amygdaleae</taxon>
        <taxon>Prunus</taxon>
    </lineage>
</organism>
<sequence>MVSTDNGNHKEEIEESNGSGVKAQIPFDVSISQKTLLSNVKSPKRFPDAVPNRIRFLKFGSASARFKRLAEERDEISRSVVSIGHGFKERINGVFFPEN</sequence>
<dbReference type="Proteomes" id="UP000507245">
    <property type="component" value="Unassembled WGS sequence"/>
</dbReference>